<proteinExistence type="predicted"/>
<accession>A0A2U7UE95</accession>
<reference evidence="2" key="1">
    <citation type="journal article" date="2018" name="Nat. Commun.">
        <title>Diversity and evolution of the emerging Pandoraviridae family.</title>
        <authorList>
            <person name="Legendre M."/>
            <person name="Fabre E."/>
            <person name="Poirot O."/>
            <person name="Jeudy S."/>
            <person name="Lartigue A."/>
            <person name="Alempic J.M."/>
            <person name="Beucher L."/>
            <person name="Philippe N."/>
            <person name="Bertaux L."/>
            <person name="Christo-Foroux E."/>
            <person name="Labadie K."/>
            <person name="Coute Y."/>
            <person name="Abergel C."/>
            <person name="Claverie J.M."/>
        </authorList>
    </citation>
    <scope>NUCLEOTIDE SEQUENCE [LARGE SCALE GENOMIC DNA]</scope>
    <source>
        <strain evidence="2">Macleodensis</strain>
    </source>
</reference>
<dbReference type="RefSeq" id="YP_009480784.1">
    <property type="nucleotide sequence ID" value="NC_037665.1"/>
</dbReference>
<dbReference type="KEGG" id="vg:36841243"/>
<dbReference type="Proteomes" id="UP000249758">
    <property type="component" value="Segment"/>
</dbReference>
<evidence type="ECO:0000256" key="1">
    <source>
        <dbReference type="SAM" id="MobiDB-lite"/>
    </source>
</evidence>
<sequence>MTMRATGGARSAQMGVSRQQRRPAHATTVFDLVTLPAAGGTGAGIVQAMPPRAYDLYIDDALYSVIGIEGLSESDYLRALLADAAAARSPTPVSIDLACGTGGARPSPRVRDSAFLLLAYGITSTTALDADEQLCLFDIALGYGLPLAFADWLAVLAATSPTDGLPGKVPDVASLCRVVDVVGNDLEAALALGPGLTPRIVARALGRCALGAMLRTPGGDTPDSMAAVLLTLAAARGPVGLGYEAARDWKRALVAAFGEAYAADRVRTNPLGALPDALTASHMVLMADPAISGEGDSVSDAVGYGGAGGNGNNNNNGTKSASGRDGRACVASVSDADAHLVEERVRRFYADKRAAISGRAREAVTALVGRWLAMPTGAGADLIVTYASPDPAFADGRLVYRDVRYDMAITGARASTGAGEGDAYYSYVAEARPTEASTAVRVDAPLRDILGGPWTRLDVRLTQGNLAAAGLSAADCARPDVVLPAVGWPLPTGASPFDTTACTVSVDVGTVVDLIATDAFLRSSLASATAP</sequence>
<dbReference type="GeneID" id="36841243"/>
<dbReference type="EMBL" id="MG011691">
    <property type="protein sequence ID" value="AVK76788.1"/>
    <property type="molecule type" value="Genomic_DNA"/>
</dbReference>
<protein>
    <submittedName>
        <fullName evidence="2">Uncharacterized protein</fullName>
    </submittedName>
</protein>
<name>A0A2U7UE95_9VIRU</name>
<gene>
    <name evidence="2" type="ORF">pmac_cds_100</name>
</gene>
<feature type="region of interest" description="Disordered" evidence="1">
    <location>
        <begin position="1"/>
        <end position="23"/>
    </location>
</feature>
<feature type="region of interest" description="Disordered" evidence="1">
    <location>
        <begin position="306"/>
        <end position="325"/>
    </location>
</feature>
<evidence type="ECO:0000313" key="2">
    <source>
        <dbReference type="EMBL" id="AVK76788.1"/>
    </source>
</evidence>
<organism evidence="2">
    <name type="scientific">Pandoravirus macleodensis</name>
    <dbReference type="NCBI Taxonomy" id="2107707"/>
    <lineage>
        <taxon>Viruses</taxon>
        <taxon>Pandoravirus</taxon>
    </lineage>
</organism>